<feature type="signal peptide" evidence="2">
    <location>
        <begin position="1"/>
        <end position="21"/>
    </location>
</feature>
<dbReference type="EMBL" id="WUEK01000012">
    <property type="protein sequence ID" value="MXG91321.1"/>
    <property type="molecule type" value="Genomic_DNA"/>
</dbReference>
<proteinExistence type="predicted"/>
<evidence type="ECO:0000256" key="1">
    <source>
        <dbReference type="SAM" id="MobiDB-lite"/>
    </source>
</evidence>
<accession>A0A6L7F2A2</accession>
<reference evidence="3 4" key="1">
    <citation type="submission" date="2019-12" db="EMBL/GenBank/DDBJ databases">
        <authorList>
            <person name="Kun Z."/>
        </authorList>
    </citation>
    <scope>NUCLEOTIDE SEQUENCE [LARGE SCALE GENOMIC DNA]</scope>
    <source>
        <strain evidence="3 4">YIM 123512</strain>
    </source>
</reference>
<dbReference type="InterPro" id="IPR015943">
    <property type="entry name" value="WD40/YVTN_repeat-like_dom_sf"/>
</dbReference>
<dbReference type="Gene3D" id="2.130.10.10">
    <property type="entry name" value="YVTN repeat-like/Quinoprotein amine dehydrogenase"/>
    <property type="match status" value="1"/>
</dbReference>
<dbReference type="RefSeq" id="WP_160879263.1">
    <property type="nucleotide sequence ID" value="NZ_WUEK01000012.1"/>
</dbReference>
<dbReference type="AlphaFoldDB" id="A0A6L7F2A2"/>
<comment type="caution">
    <text evidence="3">The sequence shown here is derived from an EMBL/GenBank/DDBJ whole genome shotgun (WGS) entry which is preliminary data.</text>
</comment>
<protein>
    <submittedName>
        <fullName evidence="3">Uncharacterized protein</fullName>
    </submittedName>
</protein>
<feature type="compositionally biased region" description="Low complexity" evidence="1">
    <location>
        <begin position="395"/>
        <end position="427"/>
    </location>
</feature>
<name>A0A6L7F2A2_9ACTN</name>
<keyword evidence="2" id="KW-0732">Signal</keyword>
<evidence type="ECO:0000313" key="4">
    <source>
        <dbReference type="Proteomes" id="UP000473325"/>
    </source>
</evidence>
<evidence type="ECO:0000313" key="3">
    <source>
        <dbReference type="EMBL" id="MXG91321.1"/>
    </source>
</evidence>
<gene>
    <name evidence="3" type="ORF">GRQ65_17370</name>
</gene>
<dbReference type="SUPFAM" id="SSF63829">
    <property type="entry name" value="Calcium-dependent phosphotriesterase"/>
    <property type="match status" value="1"/>
</dbReference>
<feature type="region of interest" description="Disordered" evidence="1">
    <location>
        <begin position="394"/>
        <end position="427"/>
    </location>
</feature>
<dbReference type="Proteomes" id="UP000473325">
    <property type="component" value="Unassembled WGS sequence"/>
</dbReference>
<evidence type="ECO:0000256" key="2">
    <source>
        <dbReference type="SAM" id="SignalP"/>
    </source>
</evidence>
<sequence length="555" mass="55967">MHRFAVAATTAVLTLTASAMAAGALPLPAAADAPSTGVPTYYSAPSGYAVVNYGVTVDGSGDVWFSASGPARGSQPTPSLIRLHPASAVAGTAAGTTTVATPDPSPVGCCANQMRSVAFSAHDGRLYYVRSDGAYGSLVPSAPAPATTISTGTAAGGVDLWDVATAPGGGAWITEKTTSNVAPYPGARIAQITDGGLTEGPNVAVQGGATTLTSSRYDAKPSGITVAADGTPWFVEEDPGTPGYRIASYTGGATYNEYAVTPCEAQNPCSGSYSGRGLTDVAAGGDGGLWFTNRLNKKIGRLDPGSGTMTQYTLASISPSLVGGSPSQIAAAPDGSLWVSVSGPPNALVHVVPGSGSASATATVTSLGSVQPLGLTVTATDVWFGTVGSDLGRLPLAPSQTTPTTPTAPTQSTGTTTGTTTPTTPAPVALTPVSVGQAQLSKPRADDGEVTANQICLGPPTARCTVIYRVSEHEYVPGFRSGVAKPRPRTLAKKSVVLTGGQSAKVKIRLNGLGRRILAARGRLKVDVLVSERQPDGSLRKLSTSTLTVRAPERS</sequence>
<keyword evidence="4" id="KW-1185">Reference proteome</keyword>
<feature type="chain" id="PRO_5026959363" evidence="2">
    <location>
        <begin position="22"/>
        <end position="555"/>
    </location>
</feature>
<organism evidence="3 4">
    <name type="scientific">Nocardioides flavescens</name>
    <dbReference type="NCBI Taxonomy" id="2691959"/>
    <lineage>
        <taxon>Bacteria</taxon>
        <taxon>Bacillati</taxon>
        <taxon>Actinomycetota</taxon>
        <taxon>Actinomycetes</taxon>
        <taxon>Propionibacteriales</taxon>
        <taxon>Nocardioidaceae</taxon>
        <taxon>Nocardioides</taxon>
    </lineage>
</organism>